<dbReference type="InterPro" id="IPR050792">
    <property type="entry name" value="ADP-ribosylglycohydrolase"/>
</dbReference>
<comment type="cofactor">
    <cofactor evidence="3">
        <name>Mg(2+)</name>
        <dbReference type="ChEBI" id="CHEBI:18420"/>
    </cofactor>
    <text evidence="3">Binds 2 magnesium ions per subunit.</text>
</comment>
<dbReference type="Proteomes" id="UP000176288">
    <property type="component" value="Chromosome"/>
</dbReference>
<accession>A0A1D9MI74</accession>
<dbReference type="GO" id="GO:0046872">
    <property type="term" value="F:metal ion binding"/>
    <property type="evidence" value="ECO:0007669"/>
    <property type="project" value="UniProtKB-KW"/>
</dbReference>
<feature type="binding site" evidence="3">
    <location>
        <position position="59"/>
    </location>
    <ligand>
        <name>Mg(2+)</name>
        <dbReference type="ChEBI" id="CHEBI:18420"/>
        <label>1</label>
    </ligand>
</feature>
<proteinExistence type="inferred from homology"/>
<feature type="binding site" evidence="3">
    <location>
        <position position="60"/>
    </location>
    <ligand>
        <name>Mg(2+)</name>
        <dbReference type="ChEBI" id="CHEBI:18420"/>
        <label>1</label>
    </ligand>
</feature>
<evidence type="ECO:0000313" key="4">
    <source>
        <dbReference type="EMBL" id="AOZ71889.1"/>
    </source>
</evidence>
<dbReference type="STRING" id="1912795.BK816_00130"/>
<feature type="binding site" evidence="3">
    <location>
        <position position="316"/>
    </location>
    <ligand>
        <name>Mg(2+)</name>
        <dbReference type="ChEBI" id="CHEBI:18420"/>
        <label>1</label>
    </ligand>
</feature>
<keyword evidence="3" id="KW-0479">Metal-binding</keyword>
<evidence type="ECO:0000313" key="5">
    <source>
        <dbReference type="Proteomes" id="UP000176288"/>
    </source>
</evidence>
<dbReference type="KEGG" id="avu:BK816_00130"/>
<organism evidence="4 5">
    <name type="scientific">Boudabousia tangfeifanii</name>
    <dbReference type="NCBI Taxonomy" id="1912795"/>
    <lineage>
        <taxon>Bacteria</taxon>
        <taxon>Bacillati</taxon>
        <taxon>Actinomycetota</taxon>
        <taxon>Actinomycetes</taxon>
        <taxon>Actinomycetales</taxon>
        <taxon>Actinomycetaceae</taxon>
        <taxon>Boudabousia</taxon>
    </lineage>
</organism>
<feature type="binding site" evidence="3">
    <location>
        <position position="314"/>
    </location>
    <ligand>
        <name>Mg(2+)</name>
        <dbReference type="ChEBI" id="CHEBI:18420"/>
        <label>1</label>
    </ligand>
</feature>
<dbReference type="InterPro" id="IPR005502">
    <property type="entry name" value="Ribosyl_crysJ1"/>
</dbReference>
<dbReference type="PANTHER" id="PTHR16222:SF24">
    <property type="entry name" value="ADP-RIBOSYLHYDROLASE ARH3"/>
    <property type="match status" value="1"/>
</dbReference>
<evidence type="ECO:0000256" key="1">
    <source>
        <dbReference type="ARBA" id="ARBA00010702"/>
    </source>
</evidence>
<dbReference type="PANTHER" id="PTHR16222">
    <property type="entry name" value="ADP-RIBOSYLGLYCOHYDROLASE"/>
    <property type="match status" value="1"/>
</dbReference>
<dbReference type="RefSeq" id="WP_071163355.1">
    <property type="nucleotide sequence ID" value="NZ_CP017812.1"/>
</dbReference>
<keyword evidence="5" id="KW-1185">Reference proteome</keyword>
<dbReference type="OrthoDB" id="9798107at2"/>
<evidence type="ECO:0000256" key="2">
    <source>
        <dbReference type="ARBA" id="ARBA00022801"/>
    </source>
</evidence>
<dbReference type="GO" id="GO:0016787">
    <property type="term" value="F:hydrolase activity"/>
    <property type="evidence" value="ECO:0007669"/>
    <property type="project" value="UniProtKB-KW"/>
</dbReference>
<dbReference type="Pfam" id="PF03747">
    <property type="entry name" value="ADP_ribosyl_GH"/>
    <property type="match status" value="1"/>
</dbReference>
<keyword evidence="3" id="KW-0460">Magnesium</keyword>
<gene>
    <name evidence="4" type="ORF">BK816_00130</name>
</gene>
<evidence type="ECO:0000256" key="3">
    <source>
        <dbReference type="PIRSR" id="PIRSR605502-1"/>
    </source>
</evidence>
<feature type="binding site" evidence="3">
    <location>
        <position position="317"/>
    </location>
    <ligand>
        <name>Mg(2+)</name>
        <dbReference type="ChEBI" id="CHEBI:18420"/>
        <label>1</label>
    </ligand>
</feature>
<protein>
    <recommendedName>
        <fullName evidence="6">ADP-ribosylglycohydrolase</fullName>
    </recommendedName>
</protein>
<dbReference type="Gene3D" id="1.10.4080.10">
    <property type="entry name" value="ADP-ribosylation/Crystallin J1"/>
    <property type="match status" value="1"/>
</dbReference>
<dbReference type="EMBL" id="CP017812">
    <property type="protein sequence ID" value="AOZ71889.1"/>
    <property type="molecule type" value="Genomic_DNA"/>
</dbReference>
<evidence type="ECO:0008006" key="6">
    <source>
        <dbReference type="Google" id="ProtNLM"/>
    </source>
</evidence>
<comment type="similarity">
    <text evidence="1">Belongs to the ADP-ribosylglycohydrolase family.</text>
</comment>
<sequence>MLEVHAASNLVSRAEGALVGLAIGDALGVPYELAPTLGPREPVRMSGGGLGPYQPGEWSDETQMAICLAEVTVAGGDPQEQNCLEAFAQRLLGWARGGANGGATDMGALTSQVLHTALADPQGFAAEKIGRAAKVLRPRSRRSPAGDVVALSPVCALAQVRDQEACAHGARAVATLLTDDELVADACSYWAELIRRAVLGQPDEDPKEADLDPFSRIDFYGALEVIPTNRREQWLTIVESSLARFFTPPQDNGFATAAISAAIGAISLAQWEAGRSAPARWEMPTKNVSEHPLLANQFDAFTIGVEGAVRIGGDTDTVAALTGALLGAAVGVDAIPERLREKIHGWPGCKVGDLKDLAAGTVITACTPNRLASSEQVMEVLEAVRQRPMVTSVAMEQSKTL</sequence>
<dbReference type="SUPFAM" id="SSF101478">
    <property type="entry name" value="ADP-ribosylglycohydrolase"/>
    <property type="match status" value="1"/>
</dbReference>
<reference evidence="4 5" key="1">
    <citation type="submission" date="2016-10" db="EMBL/GenBank/DDBJ databases">
        <title>Actinomyces aegypiusis sp. nov., isolated from the Aegypius monachus in Qinghai Tibet Plateau China.</title>
        <authorList>
            <person name="Wang Y."/>
        </authorList>
    </citation>
    <scope>NUCLEOTIDE SEQUENCE [LARGE SCALE GENOMIC DNA]</scope>
    <source>
        <strain evidence="4 5">VUL4_3</strain>
    </source>
</reference>
<keyword evidence="2" id="KW-0378">Hydrolase</keyword>
<dbReference type="AlphaFoldDB" id="A0A1D9MI74"/>
<dbReference type="InterPro" id="IPR036705">
    <property type="entry name" value="Ribosyl_crysJ1_sf"/>
</dbReference>
<name>A0A1D9MI74_9ACTO</name>